<dbReference type="EMBL" id="CM037617">
    <property type="protein sequence ID" value="KAH8005868.1"/>
    <property type="molecule type" value="Genomic_DNA"/>
</dbReference>
<name>A0ACB8FKI5_9SAUR</name>
<gene>
    <name evidence="1" type="ORF">K3G42_031386</name>
</gene>
<protein>
    <submittedName>
        <fullName evidence="1">Uncharacterized protein</fullName>
    </submittedName>
</protein>
<keyword evidence="2" id="KW-1185">Reference proteome</keyword>
<evidence type="ECO:0000313" key="1">
    <source>
        <dbReference type="EMBL" id="KAH8005868.1"/>
    </source>
</evidence>
<proteinExistence type="predicted"/>
<sequence>MAAGKQKSFHWWLQTGIQIWLKSEKDEELILCQDCPSEETRGQKPLDRHLLNYLSREGGIFFGYQKSGLHPPVLSQERRLGWPRANRIPHAPGTQL</sequence>
<comment type="caution">
    <text evidence="1">The sequence shown here is derived from an EMBL/GenBank/DDBJ whole genome shotgun (WGS) entry which is preliminary data.</text>
</comment>
<evidence type="ECO:0000313" key="2">
    <source>
        <dbReference type="Proteomes" id="UP000827872"/>
    </source>
</evidence>
<reference evidence="1" key="1">
    <citation type="submission" date="2021-08" db="EMBL/GenBank/DDBJ databases">
        <title>The first chromosome-level gecko genome reveals the dynamic sex chromosomes of Neotropical dwarf geckos (Sphaerodactylidae: Sphaerodactylus).</title>
        <authorList>
            <person name="Pinto B.J."/>
            <person name="Keating S.E."/>
            <person name="Gamble T."/>
        </authorList>
    </citation>
    <scope>NUCLEOTIDE SEQUENCE</scope>
    <source>
        <strain evidence="1">TG3544</strain>
    </source>
</reference>
<accession>A0ACB8FKI5</accession>
<dbReference type="Proteomes" id="UP000827872">
    <property type="component" value="Linkage Group LG04"/>
</dbReference>
<organism evidence="1 2">
    <name type="scientific">Sphaerodactylus townsendi</name>
    <dbReference type="NCBI Taxonomy" id="933632"/>
    <lineage>
        <taxon>Eukaryota</taxon>
        <taxon>Metazoa</taxon>
        <taxon>Chordata</taxon>
        <taxon>Craniata</taxon>
        <taxon>Vertebrata</taxon>
        <taxon>Euteleostomi</taxon>
        <taxon>Lepidosauria</taxon>
        <taxon>Squamata</taxon>
        <taxon>Bifurcata</taxon>
        <taxon>Gekkota</taxon>
        <taxon>Sphaerodactylidae</taxon>
        <taxon>Sphaerodactylus</taxon>
    </lineage>
</organism>